<feature type="compositionally biased region" description="Pro residues" evidence="1">
    <location>
        <begin position="272"/>
        <end position="282"/>
    </location>
</feature>
<keyword evidence="3" id="KW-1185">Reference proteome</keyword>
<dbReference type="AlphaFoldDB" id="A0A923S9N1"/>
<dbReference type="EMBL" id="JACORT010000001">
    <property type="protein sequence ID" value="MBC5781393.1"/>
    <property type="molecule type" value="Genomic_DNA"/>
</dbReference>
<evidence type="ECO:0000313" key="3">
    <source>
        <dbReference type="Proteomes" id="UP000608513"/>
    </source>
</evidence>
<evidence type="ECO:0000313" key="2">
    <source>
        <dbReference type="EMBL" id="MBC5781393.1"/>
    </source>
</evidence>
<organism evidence="2 3">
    <name type="scientific">Ramlibacter cellulosilyticus</name>
    <dbReference type="NCBI Taxonomy" id="2764187"/>
    <lineage>
        <taxon>Bacteria</taxon>
        <taxon>Pseudomonadati</taxon>
        <taxon>Pseudomonadota</taxon>
        <taxon>Betaproteobacteria</taxon>
        <taxon>Burkholderiales</taxon>
        <taxon>Comamonadaceae</taxon>
        <taxon>Ramlibacter</taxon>
    </lineage>
</organism>
<sequence>MRPSLRFTDNTLTPPPGARYGVARPTIQPFSKQMQWTDDVTIGSGTQGANGTVKSEIWVYWVNGDLDDCHYVVIQRLRGTFSPGNMLANVASSRGFFQHGLTVTNALQDGSGGPMPNAQLVAYTPSSFRSSPEIPNAPVELSMPMTLQLPSSGHWAPQEFVAGDTGSIGLANWGIADRTQPAALVQSSYFHQIQGANAEGEPVGWDPSVSPPAQWPRWYSTLYDASDNTLMPPTLSQGALQFQVLVAWELRLDAKDRPPPGGAARASTRAPEPGPPGPPPASLPVTLQTTFQQDLAAFHNPTGCRTQFTGAGSVPVISGAHHICPVTSAYPPFVWKGNLAEVIFPLPAGLAGDLTR</sequence>
<protein>
    <submittedName>
        <fullName evidence="2">Uncharacterized protein</fullName>
    </submittedName>
</protein>
<feature type="region of interest" description="Disordered" evidence="1">
    <location>
        <begin position="1"/>
        <end position="21"/>
    </location>
</feature>
<gene>
    <name evidence="2" type="ORF">H8N03_00470</name>
</gene>
<evidence type="ECO:0000256" key="1">
    <source>
        <dbReference type="SAM" id="MobiDB-lite"/>
    </source>
</evidence>
<proteinExistence type="predicted"/>
<feature type="region of interest" description="Disordered" evidence="1">
    <location>
        <begin position="255"/>
        <end position="284"/>
    </location>
</feature>
<name>A0A923S9N1_9BURK</name>
<dbReference type="RefSeq" id="WP_187074157.1">
    <property type="nucleotide sequence ID" value="NZ_JACORT010000001.1"/>
</dbReference>
<comment type="caution">
    <text evidence="2">The sequence shown here is derived from an EMBL/GenBank/DDBJ whole genome shotgun (WGS) entry which is preliminary data.</text>
</comment>
<dbReference type="Proteomes" id="UP000608513">
    <property type="component" value="Unassembled WGS sequence"/>
</dbReference>
<reference evidence="2" key="1">
    <citation type="submission" date="2020-08" db="EMBL/GenBank/DDBJ databases">
        <title>Ramlibacter sp. USB13 16S ribosomal RNA gene genome sequencing and assembly.</title>
        <authorList>
            <person name="Kang M."/>
        </authorList>
    </citation>
    <scope>NUCLEOTIDE SEQUENCE</scope>
    <source>
        <strain evidence="2">USB13</strain>
    </source>
</reference>
<accession>A0A923S9N1</accession>